<keyword evidence="1" id="KW-0732">Signal</keyword>
<evidence type="ECO:0000256" key="1">
    <source>
        <dbReference type="SAM" id="SignalP"/>
    </source>
</evidence>
<organism evidence="2 3">
    <name type="scientific">Drosophila albomicans</name>
    <name type="common">Fruit fly</name>
    <dbReference type="NCBI Taxonomy" id="7291"/>
    <lineage>
        <taxon>Eukaryota</taxon>
        <taxon>Metazoa</taxon>
        <taxon>Ecdysozoa</taxon>
        <taxon>Arthropoda</taxon>
        <taxon>Hexapoda</taxon>
        <taxon>Insecta</taxon>
        <taxon>Pterygota</taxon>
        <taxon>Neoptera</taxon>
        <taxon>Endopterygota</taxon>
        <taxon>Diptera</taxon>
        <taxon>Brachycera</taxon>
        <taxon>Muscomorpha</taxon>
        <taxon>Ephydroidea</taxon>
        <taxon>Drosophilidae</taxon>
        <taxon>Drosophila</taxon>
    </lineage>
</organism>
<name>A0A9C6WAH6_DROAB</name>
<keyword evidence="2" id="KW-1185">Reference proteome</keyword>
<dbReference type="RefSeq" id="XP_051860695.1">
    <property type="nucleotide sequence ID" value="XM_052004735.1"/>
</dbReference>
<dbReference type="PANTHER" id="PTHR20898:SF0">
    <property type="entry name" value="DAEDALUS ON 3-RELATED"/>
    <property type="match status" value="1"/>
</dbReference>
<dbReference type="SMART" id="SM00697">
    <property type="entry name" value="DM8"/>
    <property type="match status" value="1"/>
</dbReference>
<evidence type="ECO:0000313" key="3">
    <source>
        <dbReference type="RefSeq" id="XP_051860695.1"/>
    </source>
</evidence>
<dbReference type="PANTHER" id="PTHR20898">
    <property type="entry name" value="DAEDALUS ON 3-RELATED-RELATED"/>
    <property type="match status" value="1"/>
</dbReference>
<dbReference type="Pfam" id="PF06477">
    <property type="entry name" value="DUF1091"/>
    <property type="match status" value="1"/>
</dbReference>
<gene>
    <name evidence="3" type="primary">LOC127565570</name>
</gene>
<dbReference type="OrthoDB" id="8060832at2759"/>
<feature type="signal peptide" evidence="1">
    <location>
        <begin position="1"/>
        <end position="19"/>
    </location>
</feature>
<dbReference type="Proteomes" id="UP000515160">
    <property type="component" value="Chromosome 3"/>
</dbReference>
<proteinExistence type="predicted"/>
<protein>
    <submittedName>
        <fullName evidence="3">Uncharacterized protein LOC127565570</fullName>
    </submittedName>
</protein>
<reference evidence="3" key="1">
    <citation type="submission" date="2025-08" db="UniProtKB">
        <authorList>
            <consortium name="RefSeq"/>
        </authorList>
    </citation>
    <scope>IDENTIFICATION</scope>
    <source>
        <strain evidence="3">15112-1751.03</strain>
        <tissue evidence="3">Whole Adult</tissue>
    </source>
</reference>
<accession>A0A9C6WAH6</accession>
<sequence>MFFHGLFLLLSIFVAHDEAAKPPFTIEFLNFSCALRDPNWVLQLDCKLHRKRIYPSISVAFKLAKQVNEFNLLYHLQLVKKDNSKKTVGRLKLDGCKFLESFYSNNMVGKFFKRIQSVSNLPKKCPIPGNKLLEIRNYTVLPEEYPPFAPAATFHMTLQIERNGNIVADIINEGSISY</sequence>
<feature type="chain" id="PRO_5038832267" evidence="1">
    <location>
        <begin position="20"/>
        <end position="178"/>
    </location>
</feature>
<evidence type="ECO:0000313" key="2">
    <source>
        <dbReference type="Proteomes" id="UP000515160"/>
    </source>
</evidence>
<dbReference type="GeneID" id="127565570"/>
<dbReference type="AlphaFoldDB" id="A0A9C6WAH6"/>
<dbReference type="InterPro" id="IPR010512">
    <property type="entry name" value="DUF1091"/>
</dbReference>